<dbReference type="RefSeq" id="WP_054736420.1">
    <property type="nucleotide sequence ID" value="NZ_AYZM01000112.1"/>
</dbReference>
<accession>A0A0R2F855</accession>
<dbReference type="STRING" id="1423804.FD14_GL001048"/>
<dbReference type="Proteomes" id="UP000051442">
    <property type="component" value="Unassembled WGS sequence"/>
</dbReference>
<dbReference type="PANTHER" id="PTHR39201:SF1">
    <property type="entry name" value="FLAVODOXIN-LIKE DOMAIN-CONTAINING PROTEIN"/>
    <property type="match status" value="1"/>
</dbReference>
<gene>
    <name evidence="2" type="ORF">FD14_GL001048</name>
</gene>
<dbReference type="AlphaFoldDB" id="A0A0R2F855"/>
<evidence type="ECO:0000313" key="2">
    <source>
        <dbReference type="EMBL" id="KRN21530.1"/>
    </source>
</evidence>
<keyword evidence="3" id="KW-1185">Reference proteome</keyword>
<protein>
    <recommendedName>
        <fullName evidence="1">Flavodoxin-like domain-containing protein</fullName>
    </recommendedName>
</protein>
<sequence length="154" mass="17320">MSKKAIAVFSNTNTTFNQATVLGEILQVPVYRIKAAVPYTEADLNWHDDQSRANREQNDSSTPQPALADTAFSTDFDVLYLGYPIWWSKAPRIIDQFLSTYDFTGKVVIPFATSGSSAIDQSVRELQQHHPNVTIETGKRVNNLSRQALTEWVQ</sequence>
<dbReference type="Pfam" id="PF12682">
    <property type="entry name" value="Flavodoxin_4"/>
    <property type="match status" value="1"/>
</dbReference>
<dbReference type="InterPro" id="IPR029039">
    <property type="entry name" value="Flavoprotein-like_sf"/>
</dbReference>
<dbReference type="EMBL" id="AYZM01000112">
    <property type="protein sequence ID" value="KRN21530.1"/>
    <property type="molecule type" value="Genomic_DNA"/>
</dbReference>
<organism evidence="2 3">
    <name type="scientific">Secundilactobacillus similis DSM 23365 = JCM 2765</name>
    <dbReference type="NCBI Taxonomy" id="1423804"/>
    <lineage>
        <taxon>Bacteria</taxon>
        <taxon>Bacillati</taxon>
        <taxon>Bacillota</taxon>
        <taxon>Bacilli</taxon>
        <taxon>Lactobacillales</taxon>
        <taxon>Lactobacillaceae</taxon>
        <taxon>Secundilactobacillus</taxon>
    </lineage>
</organism>
<dbReference type="PATRIC" id="fig|1423804.4.peg.1125"/>
<dbReference type="SUPFAM" id="SSF52218">
    <property type="entry name" value="Flavoproteins"/>
    <property type="match status" value="1"/>
</dbReference>
<evidence type="ECO:0000259" key="1">
    <source>
        <dbReference type="Pfam" id="PF12682"/>
    </source>
</evidence>
<dbReference type="InterPro" id="IPR008254">
    <property type="entry name" value="Flavodoxin/NO_synth"/>
</dbReference>
<dbReference type="GO" id="GO:0010181">
    <property type="term" value="F:FMN binding"/>
    <property type="evidence" value="ECO:0007669"/>
    <property type="project" value="InterPro"/>
</dbReference>
<evidence type="ECO:0000313" key="3">
    <source>
        <dbReference type="Proteomes" id="UP000051442"/>
    </source>
</evidence>
<proteinExistence type="predicted"/>
<reference evidence="2 3" key="1">
    <citation type="journal article" date="2015" name="Genome Announc.">
        <title>Expanding the biotechnology potential of lactobacilli through comparative genomics of 213 strains and associated genera.</title>
        <authorList>
            <person name="Sun Z."/>
            <person name="Harris H.M."/>
            <person name="McCann A."/>
            <person name="Guo C."/>
            <person name="Argimon S."/>
            <person name="Zhang W."/>
            <person name="Yang X."/>
            <person name="Jeffery I.B."/>
            <person name="Cooney J.C."/>
            <person name="Kagawa T.F."/>
            <person name="Liu W."/>
            <person name="Song Y."/>
            <person name="Salvetti E."/>
            <person name="Wrobel A."/>
            <person name="Rasinkangas P."/>
            <person name="Parkhill J."/>
            <person name="Rea M.C."/>
            <person name="O'Sullivan O."/>
            <person name="Ritari J."/>
            <person name="Douillard F.P."/>
            <person name="Paul Ross R."/>
            <person name="Yang R."/>
            <person name="Briner A.E."/>
            <person name="Felis G.E."/>
            <person name="de Vos W.M."/>
            <person name="Barrangou R."/>
            <person name="Klaenhammer T.R."/>
            <person name="Caufield P.W."/>
            <person name="Cui Y."/>
            <person name="Zhang H."/>
            <person name="O'Toole P.W."/>
        </authorList>
    </citation>
    <scope>NUCLEOTIDE SEQUENCE [LARGE SCALE GENOMIC DNA]</scope>
    <source>
        <strain evidence="2 3">DSM 23365</strain>
    </source>
</reference>
<dbReference type="OrthoDB" id="9806505at2"/>
<dbReference type="PANTHER" id="PTHR39201">
    <property type="entry name" value="EXPORTED PROTEIN-RELATED"/>
    <property type="match status" value="1"/>
</dbReference>
<dbReference type="GO" id="GO:0016651">
    <property type="term" value="F:oxidoreductase activity, acting on NAD(P)H"/>
    <property type="evidence" value="ECO:0007669"/>
    <property type="project" value="UniProtKB-ARBA"/>
</dbReference>
<feature type="domain" description="Flavodoxin-like" evidence="1">
    <location>
        <begin position="3"/>
        <end position="154"/>
    </location>
</feature>
<name>A0A0R2F855_9LACO</name>
<comment type="caution">
    <text evidence="2">The sequence shown here is derived from an EMBL/GenBank/DDBJ whole genome shotgun (WGS) entry which is preliminary data.</text>
</comment>
<dbReference type="Gene3D" id="3.40.50.360">
    <property type="match status" value="1"/>
</dbReference>